<evidence type="ECO:0000313" key="2">
    <source>
        <dbReference type="Proteomes" id="UP000586827"/>
    </source>
</evidence>
<dbReference type="Proteomes" id="UP000586827">
    <property type="component" value="Unassembled WGS sequence"/>
</dbReference>
<dbReference type="RefSeq" id="WP_067519413.1">
    <property type="nucleotide sequence ID" value="NZ_JABELX010000006.1"/>
</dbReference>
<dbReference type="AlphaFoldDB" id="A0A849C618"/>
<sequence length="104" mass="10982">MSEIEVYTEKLRTAAGDNEAVQGGLRGIIRAAENAFAVGTAAWGDDKFGAQFAEGPDGFNARMKNLIEGAESMAESYKEQAKGQYNGAKALDNAEDAGTLGFQT</sequence>
<accession>A0A849C618</accession>
<name>A0A849C618_9NOCA</name>
<organism evidence="1 2">
    <name type="scientific">Nocardia uniformis</name>
    <dbReference type="NCBI Taxonomy" id="53432"/>
    <lineage>
        <taxon>Bacteria</taxon>
        <taxon>Bacillati</taxon>
        <taxon>Actinomycetota</taxon>
        <taxon>Actinomycetes</taxon>
        <taxon>Mycobacteriales</taxon>
        <taxon>Nocardiaceae</taxon>
        <taxon>Nocardia</taxon>
    </lineage>
</organism>
<keyword evidence="2" id="KW-1185">Reference proteome</keyword>
<evidence type="ECO:0000313" key="1">
    <source>
        <dbReference type="EMBL" id="NNH71860.1"/>
    </source>
</evidence>
<protein>
    <submittedName>
        <fullName evidence="1">Uncharacterized protein</fullName>
    </submittedName>
</protein>
<comment type="caution">
    <text evidence="1">The sequence shown here is derived from an EMBL/GenBank/DDBJ whole genome shotgun (WGS) entry which is preliminary data.</text>
</comment>
<proteinExistence type="predicted"/>
<dbReference type="EMBL" id="JABELX010000006">
    <property type="protein sequence ID" value="NNH71860.1"/>
    <property type="molecule type" value="Genomic_DNA"/>
</dbReference>
<gene>
    <name evidence="1" type="ORF">HLB23_18680</name>
</gene>
<reference evidence="1 2" key="1">
    <citation type="submission" date="2020-05" db="EMBL/GenBank/DDBJ databases">
        <title>MicrobeNet Type strains.</title>
        <authorList>
            <person name="Nicholson A.C."/>
        </authorList>
    </citation>
    <scope>NUCLEOTIDE SEQUENCE [LARGE SCALE GENOMIC DNA]</scope>
    <source>
        <strain evidence="1 2">JCM 3224</strain>
    </source>
</reference>